<dbReference type="Proteomes" id="UP000308652">
    <property type="component" value="Unassembled WGS sequence"/>
</dbReference>
<proteinExistence type="predicted"/>
<reference evidence="2 3" key="1">
    <citation type="journal article" date="2019" name="Nat. Ecol. Evol.">
        <title>Megaphylogeny resolves global patterns of mushroom evolution.</title>
        <authorList>
            <person name="Varga T."/>
            <person name="Krizsan K."/>
            <person name="Foldi C."/>
            <person name="Dima B."/>
            <person name="Sanchez-Garcia M."/>
            <person name="Sanchez-Ramirez S."/>
            <person name="Szollosi G.J."/>
            <person name="Szarkandi J.G."/>
            <person name="Papp V."/>
            <person name="Albert L."/>
            <person name="Andreopoulos W."/>
            <person name="Angelini C."/>
            <person name="Antonin V."/>
            <person name="Barry K.W."/>
            <person name="Bougher N.L."/>
            <person name="Buchanan P."/>
            <person name="Buyck B."/>
            <person name="Bense V."/>
            <person name="Catcheside P."/>
            <person name="Chovatia M."/>
            <person name="Cooper J."/>
            <person name="Damon W."/>
            <person name="Desjardin D."/>
            <person name="Finy P."/>
            <person name="Geml J."/>
            <person name="Haridas S."/>
            <person name="Hughes K."/>
            <person name="Justo A."/>
            <person name="Karasinski D."/>
            <person name="Kautmanova I."/>
            <person name="Kiss B."/>
            <person name="Kocsube S."/>
            <person name="Kotiranta H."/>
            <person name="LaButti K.M."/>
            <person name="Lechner B.E."/>
            <person name="Liimatainen K."/>
            <person name="Lipzen A."/>
            <person name="Lukacs Z."/>
            <person name="Mihaltcheva S."/>
            <person name="Morgado L.N."/>
            <person name="Niskanen T."/>
            <person name="Noordeloos M.E."/>
            <person name="Ohm R.A."/>
            <person name="Ortiz-Santana B."/>
            <person name="Ovrebo C."/>
            <person name="Racz N."/>
            <person name="Riley R."/>
            <person name="Savchenko A."/>
            <person name="Shiryaev A."/>
            <person name="Soop K."/>
            <person name="Spirin V."/>
            <person name="Szebenyi C."/>
            <person name="Tomsovsky M."/>
            <person name="Tulloss R.E."/>
            <person name="Uehling J."/>
            <person name="Grigoriev I.V."/>
            <person name="Vagvolgyi C."/>
            <person name="Papp T."/>
            <person name="Martin F.M."/>
            <person name="Miettinen O."/>
            <person name="Hibbett D.S."/>
            <person name="Nagy L.G."/>
        </authorList>
    </citation>
    <scope>NUCLEOTIDE SEQUENCE [LARGE SCALE GENOMIC DNA]</scope>
    <source>
        <strain evidence="2 3">CBS 166.37</strain>
    </source>
</reference>
<evidence type="ECO:0000313" key="2">
    <source>
        <dbReference type="EMBL" id="TFK42056.1"/>
    </source>
</evidence>
<keyword evidence="1" id="KW-0812">Transmembrane</keyword>
<protein>
    <submittedName>
        <fullName evidence="2">Uncharacterized protein</fullName>
    </submittedName>
</protein>
<organism evidence="2 3">
    <name type="scientific">Crucibulum laeve</name>
    <dbReference type="NCBI Taxonomy" id="68775"/>
    <lineage>
        <taxon>Eukaryota</taxon>
        <taxon>Fungi</taxon>
        <taxon>Dikarya</taxon>
        <taxon>Basidiomycota</taxon>
        <taxon>Agaricomycotina</taxon>
        <taxon>Agaricomycetes</taxon>
        <taxon>Agaricomycetidae</taxon>
        <taxon>Agaricales</taxon>
        <taxon>Agaricineae</taxon>
        <taxon>Nidulariaceae</taxon>
        <taxon>Crucibulum</taxon>
    </lineage>
</organism>
<dbReference type="AlphaFoldDB" id="A0A5C3MCA7"/>
<sequence length="186" mass="21127">MLLLFFFSRAYETVILGPPAILYPLNYVIALILASSSRIQRQLYMDDVNMPAVTKRPKNQTRNKHLPSILNRHQISIKLCPIRVTIPDHWQIVPSQHLFEFGSLSSVVSVNRQQRFLPLLLQGSNDQACQKPNIDPYILGSCRRRSPSRMTPYHGFAGSSAYFCVPGSEYFRTTQRLSFINCGAGP</sequence>
<accession>A0A5C3MCA7</accession>
<evidence type="ECO:0000313" key="3">
    <source>
        <dbReference type="Proteomes" id="UP000308652"/>
    </source>
</evidence>
<feature type="transmembrane region" description="Helical" evidence="1">
    <location>
        <begin position="20"/>
        <end position="36"/>
    </location>
</feature>
<keyword evidence="1" id="KW-0472">Membrane</keyword>
<evidence type="ECO:0000256" key="1">
    <source>
        <dbReference type="SAM" id="Phobius"/>
    </source>
</evidence>
<keyword evidence="1" id="KW-1133">Transmembrane helix</keyword>
<name>A0A5C3MCA7_9AGAR</name>
<keyword evidence="3" id="KW-1185">Reference proteome</keyword>
<dbReference type="EMBL" id="ML213593">
    <property type="protein sequence ID" value="TFK42056.1"/>
    <property type="molecule type" value="Genomic_DNA"/>
</dbReference>
<gene>
    <name evidence="2" type="ORF">BDQ12DRAFT_351825</name>
</gene>